<protein>
    <submittedName>
        <fullName evidence="2">Hypothetical_protein</fullName>
    </submittedName>
</protein>
<gene>
    <name evidence="2" type="ORF">HINF_LOCUS59929</name>
    <name evidence="1" type="ORF">HINF_LOCUS62303</name>
</gene>
<dbReference type="EMBL" id="CATOUU010001153">
    <property type="protein sequence ID" value="CAI9974658.1"/>
    <property type="molecule type" value="Genomic_DNA"/>
</dbReference>
<dbReference type="EMBL" id="CAXDID020000347">
    <property type="protein sequence ID" value="CAL6080570.1"/>
    <property type="molecule type" value="Genomic_DNA"/>
</dbReference>
<proteinExistence type="predicted"/>
<comment type="caution">
    <text evidence="1">The sequence shown here is derived from an EMBL/GenBank/DDBJ whole genome shotgun (WGS) entry which is preliminary data.</text>
</comment>
<keyword evidence="3" id="KW-1185">Reference proteome</keyword>
<dbReference type="AlphaFoldDB" id="A0AA86RJD2"/>
<sequence>MRLTDRSRTFIWWYKAHTMFGRSSDLKTKRKLRTPSSSRWSLEMKCLMQQATVKRNESSRQFSNTHSEGHMAVSALVVSIIRSGSKLWEDTTRRWMAVARFSVNCEQSEFSEQNRTTSRRFSGVRCTCSEITVEQLQSVLKYSSCLLAKIR</sequence>
<name>A0AA86RJD2_9EUKA</name>
<evidence type="ECO:0000313" key="3">
    <source>
        <dbReference type="Proteomes" id="UP001642409"/>
    </source>
</evidence>
<accession>A0AA86RJD2</accession>
<dbReference type="Proteomes" id="UP001642409">
    <property type="component" value="Unassembled WGS sequence"/>
</dbReference>
<organism evidence="1">
    <name type="scientific">Hexamita inflata</name>
    <dbReference type="NCBI Taxonomy" id="28002"/>
    <lineage>
        <taxon>Eukaryota</taxon>
        <taxon>Metamonada</taxon>
        <taxon>Diplomonadida</taxon>
        <taxon>Hexamitidae</taxon>
        <taxon>Hexamitinae</taxon>
        <taxon>Hexamita</taxon>
    </lineage>
</organism>
<evidence type="ECO:0000313" key="2">
    <source>
        <dbReference type="EMBL" id="CAL6080570.1"/>
    </source>
</evidence>
<reference evidence="1" key="1">
    <citation type="submission" date="2023-06" db="EMBL/GenBank/DDBJ databases">
        <authorList>
            <person name="Kurt Z."/>
        </authorList>
    </citation>
    <scope>NUCLEOTIDE SEQUENCE</scope>
</reference>
<reference evidence="2 3" key="2">
    <citation type="submission" date="2024-07" db="EMBL/GenBank/DDBJ databases">
        <authorList>
            <person name="Akdeniz Z."/>
        </authorList>
    </citation>
    <scope>NUCLEOTIDE SEQUENCE [LARGE SCALE GENOMIC DNA]</scope>
</reference>
<evidence type="ECO:0000313" key="1">
    <source>
        <dbReference type="EMBL" id="CAI9974658.1"/>
    </source>
</evidence>